<reference evidence="3 4" key="1">
    <citation type="submission" date="2024-03" db="EMBL/GenBank/DDBJ databases">
        <title>The Acrasis kona genome and developmental transcriptomes reveal deep origins of eukaryotic multicellular pathways.</title>
        <authorList>
            <person name="Sheikh S."/>
            <person name="Fu C.-J."/>
            <person name="Brown M.W."/>
            <person name="Baldauf S.L."/>
        </authorList>
    </citation>
    <scope>NUCLEOTIDE SEQUENCE [LARGE SCALE GENOMIC DNA]</scope>
    <source>
        <strain evidence="3 4">ATCC MYA-3509</strain>
    </source>
</reference>
<dbReference type="PROSITE" id="PS52001">
    <property type="entry name" value="AD"/>
    <property type="match status" value="1"/>
</dbReference>
<organism evidence="3 4">
    <name type="scientific">Acrasis kona</name>
    <dbReference type="NCBI Taxonomy" id="1008807"/>
    <lineage>
        <taxon>Eukaryota</taxon>
        <taxon>Discoba</taxon>
        <taxon>Heterolobosea</taxon>
        <taxon>Tetramitia</taxon>
        <taxon>Eutetramitia</taxon>
        <taxon>Acrasidae</taxon>
        <taxon>Acrasis</taxon>
    </lineage>
</organism>
<dbReference type="SMART" id="SM00995">
    <property type="entry name" value="AD"/>
    <property type="match status" value="1"/>
</dbReference>
<feature type="compositionally biased region" description="Low complexity" evidence="1">
    <location>
        <begin position="1"/>
        <end position="32"/>
    </location>
</feature>
<dbReference type="Proteomes" id="UP001431209">
    <property type="component" value="Unassembled WGS sequence"/>
</dbReference>
<evidence type="ECO:0000259" key="2">
    <source>
        <dbReference type="PROSITE" id="PS52001"/>
    </source>
</evidence>
<dbReference type="InterPro" id="IPR019181">
    <property type="entry name" value="LSM12_ABD"/>
</dbReference>
<dbReference type="EMBL" id="JAOPGA020001738">
    <property type="protein sequence ID" value="KAL0490970.1"/>
    <property type="molecule type" value="Genomic_DNA"/>
</dbReference>
<sequence length="211" mass="23543">MNKNNIINKQQQNSSTRQHQQNSSVSSSTTNSGIPCSPDAAVGARITLSNVLNEVIEGEIYAYDPTLQLIALYESGGQHESSTRKTFRLINMNTVQVLKFDSSSKTYVPFSNISLPLPPVNLDRLSEREQKACYEREQNLGSGVSNDAQQLFDNLAKTLPCKWDNDVIVVLDVIRISSPYGLDSVVGGDVSSKTRVKKVENWRNFKERCEK</sequence>
<dbReference type="AlphaFoldDB" id="A0AAW2ZNB8"/>
<protein>
    <recommendedName>
        <fullName evidence="2">AD domain-containing protein</fullName>
    </recommendedName>
</protein>
<dbReference type="InterPro" id="IPR048478">
    <property type="entry name" value="LSM12_LSM"/>
</dbReference>
<dbReference type="InterPro" id="IPR039683">
    <property type="entry name" value="Lsm12-like"/>
</dbReference>
<dbReference type="PANTHER" id="PTHR13542">
    <property type="entry name" value="LSM12 HOMOLOG"/>
    <property type="match status" value="1"/>
</dbReference>
<name>A0AAW2ZNB8_9EUKA</name>
<evidence type="ECO:0000313" key="4">
    <source>
        <dbReference type="Proteomes" id="UP001431209"/>
    </source>
</evidence>
<evidence type="ECO:0000256" key="1">
    <source>
        <dbReference type="SAM" id="MobiDB-lite"/>
    </source>
</evidence>
<feature type="region of interest" description="Disordered" evidence="1">
    <location>
        <begin position="1"/>
        <end position="36"/>
    </location>
</feature>
<proteinExistence type="predicted"/>
<feature type="domain" description="AD" evidence="2">
    <location>
        <begin position="118"/>
        <end position="208"/>
    </location>
</feature>
<dbReference type="InterPro" id="IPR047574">
    <property type="entry name" value="AD"/>
</dbReference>
<evidence type="ECO:0000313" key="3">
    <source>
        <dbReference type="EMBL" id="KAL0490970.1"/>
    </source>
</evidence>
<comment type="caution">
    <text evidence="3">The sequence shown here is derived from an EMBL/GenBank/DDBJ whole genome shotgun (WGS) entry which is preliminary data.</text>
</comment>
<dbReference type="Pfam" id="PF21166">
    <property type="entry name" value="LSM12_LSM"/>
    <property type="match status" value="1"/>
</dbReference>
<keyword evidence="4" id="KW-1185">Reference proteome</keyword>
<gene>
    <name evidence="3" type="ORF">AKO1_009769</name>
</gene>
<accession>A0AAW2ZNB8</accession>
<dbReference type="Pfam" id="PF09793">
    <property type="entry name" value="AD"/>
    <property type="match status" value="1"/>
</dbReference>